<evidence type="ECO:0000313" key="3">
    <source>
        <dbReference type="Proteomes" id="UP000322245"/>
    </source>
</evidence>
<keyword evidence="3" id="KW-1185">Reference proteome</keyword>
<comment type="caution">
    <text evidence="2">The sequence shown here is derived from an EMBL/GenBank/DDBJ whole genome shotgun (WGS) entry which is preliminary data.</text>
</comment>
<evidence type="ECO:0000313" key="2">
    <source>
        <dbReference type="EMBL" id="TYJ52012.1"/>
    </source>
</evidence>
<dbReference type="EMBL" id="NIDF01000164">
    <property type="protein sequence ID" value="TYJ52012.1"/>
    <property type="molecule type" value="Genomic_DNA"/>
</dbReference>
<gene>
    <name evidence="2" type="ORF">B9479_007388</name>
</gene>
<name>A0A5D3AML0_9TREE</name>
<reference evidence="2 3" key="1">
    <citation type="submission" date="2017-05" db="EMBL/GenBank/DDBJ databases">
        <title>The Genome Sequence of Tsuchiyaea wingfieldii DSM 27421.</title>
        <authorList>
            <person name="Cuomo C."/>
            <person name="Passer A."/>
            <person name="Billmyre B."/>
            <person name="Heitman J."/>
        </authorList>
    </citation>
    <scope>NUCLEOTIDE SEQUENCE [LARGE SCALE GENOMIC DNA]</scope>
    <source>
        <strain evidence="2 3">DSM 27421</strain>
    </source>
</reference>
<feature type="compositionally biased region" description="Gly residues" evidence="1">
    <location>
        <begin position="66"/>
        <end position="82"/>
    </location>
</feature>
<accession>A0A5D3AML0</accession>
<sequence length="82" mass="8541">MPSSTDCLQPALTQGEKAVVKDYGGWTNFMHSMGLKPYDSEDAQEAVAIARAFAPDFAQHQASQGQGQGQGKQGGGGGGKKK</sequence>
<dbReference type="AlphaFoldDB" id="A0A5D3AML0"/>
<feature type="region of interest" description="Disordered" evidence="1">
    <location>
        <begin position="57"/>
        <end position="82"/>
    </location>
</feature>
<dbReference type="Proteomes" id="UP000322245">
    <property type="component" value="Unassembled WGS sequence"/>
</dbReference>
<protein>
    <submittedName>
        <fullName evidence="2">Uncharacterized protein</fullName>
    </submittedName>
</protein>
<organism evidence="2 3">
    <name type="scientific">Cryptococcus floricola</name>
    <dbReference type="NCBI Taxonomy" id="2591691"/>
    <lineage>
        <taxon>Eukaryota</taxon>
        <taxon>Fungi</taxon>
        <taxon>Dikarya</taxon>
        <taxon>Basidiomycota</taxon>
        <taxon>Agaricomycotina</taxon>
        <taxon>Tremellomycetes</taxon>
        <taxon>Tremellales</taxon>
        <taxon>Cryptococcaceae</taxon>
        <taxon>Cryptococcus</taxon>
    </lineage>
</organism>
<evidence type="ECO:0000256" key="1">
    <source>
        <dbReference type="SAM" id="MobiDB-lite"/>
    </source>
</evidence>
<proteinExistence type="predicted"/>